<proteinExistence type="predicted"/>
<dbReference type="PROSITE" id="PS50237">
    <property type="entry name" value="HECT"/>
    <property type="match status" value="1"/>
</dbReference>
<dbReference type="Proteomes" id="UP000278143">
    <property type="component" value="Unassembled WGS sequence"/>
</dbReference>
<evidence type="ECO:0000313" key="7">
    <source>
        <dbReference type="EMBL" id="RKP24490.1"/>
    </source>
</evidence>
<dbReference type="GO" id="GO:0000209">
    <property type="term" value="P:protein polyubiquitination"/>
    <property type="evidence" value="ECO:0007669"/>
    <property type="project" value="InterPro"/>
</dbReference>
<dbReference type="GO" id="GO:0061630">
    <property type="term" value="F:ubiquitin protein ligase activity"/>
    <property type="evidence" value="ECO:0007669"/>
    <property type="project" value="UniProtKB-EC"/>
</dbReference>
<dbReference type="InterPro" id="IPR044611">
    <property type="entry name" value="E3A/B/C-like"/>
</dbReference>
<dbReference type="EMBL" id="KZ990193">
    <property type="protein sequence ID" value="RKP24490.1"/>
    <property type="molecule type" value="Genomic_DNA"/>
</dbReference>
<dbReference type="EC" id="2.3.2.26" evidence="2"/>
<dbReference type="FunFam" id="3.30.2410.10:FF:000003">
    <property type="entry name" value="probable E3 ubiquitin-protein ligase HERC4 isoform X1"/>
    <property type="match status" value="1"/>
</dbReference>
<evidence type="ECO:0000256" key="4">
    <source>
        <dbReference type="ARBA" id="ARBA00022786"/>
    </source>
</evidence>
<feature type="active site" description="Glycyl thioester intermediate" evidence="5">
    <location>
        <position position="256"/>
    </location>
</feature>
<keyword evidence="8" id="KW-1185">Reference proteome</keyword>
<dbReference type="Pfam" id="PF00632">
    <property type="entry name" value="HECT"/>
    <property type="match status" value="1"/>
</dbReference>
<keyword evidence="4 5" id="KW-0833">Ubl conjugation pathway</keyword>
<comment type="catalytic activity">
    <reaction evidence="1">
        <text>S-ubiquitinyl-[E2 ubiquitin-conjugating enzyme]-L-cysteine + [acceptor protein]-L-lysine = [E2 ubiquitin-conjugating enzyme]-L-cysteine + N(6)-ubiquitinyl-[acceptor protein]-L-lysine.</text>
        <dbReference type="EC" id="2.3.2.26"/>
    </reaction>
</comment>
<keyword evidence="3" id="KW-0808">Transferase</keyword>
<name>A0A4P9YZM0_9FUNG</name>
<dbReference type="PANTHER" id="PTHR45700:SF8">
    <property type="entry name" value="HECT-TYPE E3 UBIQUITIN TRANSFERASE"/>
    <property type="match status" value="1"/>
</dbReference>
<dbReference type="InterPro" id="IPR000569">
    <property type="entry name" value="HECT_dom"/>
</dbReference>
<evidence type="ECO:0000313" key="8">
    <source>
        <dbReference type="Proteomes" id="UP000278143"/>
    </source>
</evidence>
<dbReference type="AlphaFoldDB" id="A0A4P9YZM0"/>
<evidence type="ECO:0000259" key="6">
    <source>
        <dbReference type="PROSITE" id="PS50237"/>
    </source>
</evidence>
<dbReference type="CDD" id="cd00078">
    <property type="entry name" value="HECTc"/>
    <property type="match status" value="1"/>
</dbReference>
<evidence type="ECO:0000256" key="1">
    <source>
        <dbReference type="ARBA" id="ARBA00000885"/>
    </source>
</evidence>
<dbReference type="Gene3D" id="3.30.2410.10">
    <property type="entry name" value="Hect, E3 ligase catalytic domain"/>
    <property type="match status" value="1"/>
</dbReference>
<dbReference type="Gene3D" id="3.90.1750.10">
    <property type="entry name" value="Hect, E3 ligase catalytic domains"/>
    <property type="match status" value="1"/>
</dbReference>
<sequence>MFTWHEESGRCWFARNPDVNRATLDEYQLIGRLIGLAIYNAVMLDVHLPTALYKKLLRYPVQLADLKTLDPSMERGLRAMLEMDDEQLGFMEQTYEVEYECFGRRYTHDLLPNGASVPVTQANCGDFVDRYVSFLLNESVQGPFDAFKEGFDQICGKSTIQIFRPEELEMIVCGSQEFDFHALEQATKYDGGYEAASPVIRHFWSVAHALDEERKKQLLFFATGTDRIPLGGLGKLAFTIARNGGDSDRLPTAHTCFNVLLLPDYSSLEKLRDRLLTAINNSEGFGMI</sequence>
<dbReference type="GO" id="GO:0016874">
    <property type="term" value="F:ligase activity"/>
    <property type="evidence" value="ECO:0007669"/>
    <property type="project" value="UniProtKB-KW"/>
</dbReference>
<reference evidence="8" key="1">
    <citation type="journal article" date="2018" name="Nat. Microbiol.">
        <title>Leveraging single-cell genomics to expand the fungal tree of life.</title>
        <authorList>
            <person name="Ahrendt S.R."/>
            <person name="Quandt C.A."/>
            <person name="Ciobanu D."/>
            <person name="Clum A."/>
            <person name="Salamov A."/>
            <person name="Andreopoulos B."/>
            <person name="Cheng J.F."/>
            <person name="Woyke T."/>
            <person name="Pelin A."/>
            <person name="Henrissat B."/>
            <person name="Reynolds N.K."/>
            <person name="Benny G.L."/>
            <person name="Smith M.E."/>
            <person name="James T.Y."/>
            <person name="Grigoriev I.V."/>
        </authorList>
    </citation>
    <scope>NUCLEOTIDE SEQUENCE [LARGE SCALE GENOMIC DNA]</scope>
    <source>
        <strain evidence="8">Benny S71-1</strain>
    </source>
</reference>
<keyword evidence="7" id="KW-0436">Ligase</keyword>
<gene>
    <name evidence="7" type="ORF">SYNPS1DRAFT_17144</name>
</gene>
<dbReference type="PANTHER" id="PTHR45700">
    <property type="entry name" value="UBIQUITIN-PROTEIN LIGASE E3C"/>
    <property type="match status" value="1"/>
</dbReference>
<dbReference type="SUPFAM" id="SSF56204">
    <property type="entry name" value="Hect, E3 ligase catalytic domain"/>
    <property type="match status" value="1"/>
</dbReference>
<accession>A0A4P9YZM0</accession>
<evidence type="ECO:0000256" key="5">
    <source>
        <dbReference type="PROSITE-ProRule" id="PRU00104"/>
    </source>
</evidence>
<dbReference type="SMART" id="SM00119">
    <property type="entry name" value="HECTc"/>
    <property type="match status" value="1"/>
</dbReference>
<evidence type="ECO:0000256" key="3">
    <source>
        <dbReference type="ARBA" id="ARBA00022679"/>
    </source>
</evidence>
<dbReference type="InterPro" id="IPR035983">
    <property type="entry name" value="Hect_E3_ubiquitin_ligase"/>
</dbReference>
<protein>
    <recommendedName>
        <fullName evidence="2">HECT-type E3 ubiquitin transferase</fullName>
        <ecNumber evidence="2">2.3.2.26</ecNumber>
    </recommendedName>
</protein>
<feature type="domain" description="HECT" evidence="6">
    <location>
        <begin position="1"/>
        <end position="288"/>
    </location>
</feature>
<dbReference type="OrthoDB" id="8068875at2759"/>
<organism evidence="7 8">
    <name type="scientific">Syncephalis pseudoplumigaleata</name>
    <dbReference type="NCBI Taxonomy" id="1712513"/>
    <lineage>
        <taxon>Eukaryota</taxon>
        <taxon>Fungi</taxon>
        <taxon>Fungi incertae sedis</taxon>
        <taxon>Zoopagomycota</taxon>
        <taxon>Zoopagomycotina</taxon>
        <taxon>Zoopagomycetes</taxon>
        <taxon>Zoopagales</taxon>
        <taxon>Piptocephalidaceae</taxon>
        <taxon>Syncephalis</taxon>
    </lineage>
</organism>
<evidence type="ECO:0000256" key="2">
    <source>
        <dbReference type="ARBA" id="ARBA00012485"/>
    </source>
</evidence>
<dbReference type="Gene3D" id="3.30.2160.10">
    <property type="entry name" value="Hect, E3 ligase catalytic domain"/>
    <property type="match status" value="1"/>
</dbReference>